<evidence type="ECO:0000313" key="13">
    <source>
        <dbReference type="Proteomes" id="UP000244223"/>
    </source>
</evidence>
<evidence type="ECO:0000256" key="5">
    <source>
        <dbReference type="ARBA" id="ARBA00022840"/>
    </source>
</evidence>
<evidence type="ECO:0000256" key="7">
    <source>
        <dbReference type="ARBA" id="ARBA00023204"/>
    </source>
</evidence>
<keyword evidence="13" id="KW-1185">Reference proteome</keyword>
<dbReference type="GO" id="GO:0030983">
    <property type="term" value="F:mismatched DNA binding"/>
    <property type="evidence" value="ECO:0007669"/>
    <property type="project" value="InterPro"/>
</dbReference>
<evidence type="ECO:0000256" key="10">
    <source>
        <dbReference type="RuleBase" id="RU003756"/>
    </source>
</evidence>
<feature type="binding site" evidence="9">
    <location>
        <begin position="614"/>
        <end position="621"/>
    </location>
    <ligand>
        <name>ATP</name>
        <dbReference type="ChEBI" id="CHEBI:30616"/>
    </ligand>
</feature>
<dbReference type="FunFam" id="1.10.1420.10:FF:000002">
    <property type="entry name" value="DNA mismatch repair protein MutS"/>
    <property type="match status" value="1"/>
</dbReference>
<dbReference type="InterPro" id="IPR016151">
    <property type="entry name" value="DNA_mismatch_repair_MutS_N"/>
</dbReference>
<dbReference type="InterPro" id="IPR036187">
    <property type="entry name" value="DNA_mismatch_repair_MutS_sf"/>
</dbReference>
<dbReference type="InterPro" id="IPR036678">
    <property type="entry name" value="MutS_con_dom_sf"/>
</dbReference>
<dbReference type="AlphaFoldDB" id="A0A2T5IW67"/>
<dbReference type="InterPro" id="IPR027417">
    <property type="entry name" value="P-loop_NTPase"/>
</dbReference>
<gene>
    <name evidence="9" type="primary">mutS</name>
    <name evidence="12" type="ORF">C8N29_11412</name>
</gene>
<feature type="domain" description="DNA mismatch repair proteins mutS family" evidence="11">
    <location>
        <begin position="688"/>
        <end position="704"/>
    </location>
</feature>
<dbReference type="SUPFAM" id="SSF53150">
    <property type="entry name" value="DNA repair protein MutS, domain II"/>
    <property type="match status" value="1"/>
</dbReference>
<evidence type="ECO:0000256" key="1">
    <source>
        <dbReference type="ARBA" id="ARBA00006271"/>
    </source>
</evidence>
<dbReference type="GO" id="GO:0005524">
    <property type="term" value="F:ATP binding"/>
    <property type="evidence" value="ECO:0007669"/>
    <property type="project" value="UniProtKB-UniRule"/>
</dbReference>
<dbReference type="GO" id="GO:0006298">
    <property type="term" value="P:mismatch repair"/>
    <property type="evidence" value="ECO:0007669"/>
    <property type="project" value="UniProtKB-UniRule"/>
</dbReference>
<dbReference type="PANTHER" id="PTHR11361:SF34">
    <property type="entry name" value="DNA MISMATCH REPAIR PROTEIN MSH1, MITOCHONDRIAL"/>
    <property type="match status" value="1"/>
</dbReference>
<dbReference type="HAMAP" id="MF_00096">
    <property type="entry name" value="MutS"/>
    <property type="match status" value="1"/>
</dbReference>
<dbReference type="CDD" id="cd03284">
    <property type="entry name" value="ABC_MutS1"/>
    <property type="match status" value="1"/>
</dbReference>
<organism evidence="12 13">
    <name type="scientific">Agitococcus lubricus</name>
    <dbReference type="NCBI Taxonomy" id="1077255"/>
    <lineage>
        <taxon>Bacteria</taxon>
        <taxon>Pseudomonadati</taxon>
        <taxon>Pseudomonadota</taxon>
        <taxon>Gammaproteobacteria</taxon>
        <taxon>Moraxellales</taxon>
        <taxon>Moraxellaceae</taxon>
        <taxon>Agitococcus</taxon>
    </lineage>
</organism>
<dbReference type="Gene3D" id="3.30.420.110">
    <property type="entry name" value="MutS, connector domain"/>
    <property type="match status" value="1"/>
</dbReference>
<keyword evidence="7 9" id="KW-0234">DNA repair</keyword>
<comment type="similarity">
    <text evidence="1 9 10">Belongs to the DNA mismatch repair MutS family.</text>
</comment>
<evidence type="ECO:0000256" key="4">
    <source>
        <dbReference type="ARBA" id="ARBA00022763"/>
    </source>
</evidence>
<keyword evidence="4 9" id="KW-0227">DNA damage</keyword>
<dbReference type="SMART" id="SM00534">
    <property type="entry name" value="MUTSac"/>
    <property type="match status" value="1"/>
</dbReference>
<dbReference type="Pfam" id="PF01624">
    <property type="entry name" value="MutS_I"/>
    <property type="match status" value="1"/>
</dbReference>
<evidence type="ECO:0000259" key="11">
    <source>
        <dbReference type="PROSITE" id="PS00486"/>
    </source>
</evidence>
<dbReference type="Pfam" id="PF00488">
    <property type="entry name" value="MutS_V"/>
    <property type="match status" value="1"/>
</dbReference>
<dbReference type="InterPro" id="IPR000432">
    <property type="entry name" value="DNA_mismatch_repair_MutS_C"/>
</dbReference>
<dbReference type="GO" id="GO:0005829">
    <property type="term" value="C:cytosol"/>
    <property type="evidence" value="ECO:0007669"/>
    <property type="project" value="TreeGrafter"/>
</dbReference>
<keyword evidence="5 9" id="KW-0067">ATP-binding</keyword>
<dbReference type="InterPro" id="IPR045076">
    <property type="entry name" value="MutS"/>
</dbReference>
<dbReference type="Proteomes" id="UP000244223">
    <property type="component" value="Unassembled WGS sequence"/>
</dbReference>
<dbReference type="PANTHER" id="PTHR11361">
    <property type="entry name" value="DNA MISMATCH REPAIR PROTEIN MUTS FAMILY MEMBER"/>
    <property type="match status" value="1"/>
</dbReference>
<dbReference type="Pfam" id="PF05188">
    <property type="entry name" value="MutS_II"/>
    <property type="match status" value="1"/>
</dbReference>
<dbReference type="PROSITE" id="PS00486">
    <property type="entry name" value="DNA_MISMATCH_REPAIR_2"/>
    <property type="match status" value="1"/>
</dbReference>
<evidence type="ECO:0000256" key="2">
    <source>
        <dbReference type="ARBA" id="ARBA00021982"/>
    </source>
</evidence>
<dbReference type="Gene3D" id="1.10.1420.10">
    <property type="match status" value="2"/>
</dbReference>
<comment type="caution">
    <text evidence="12">The sequence shown here is derived from an EMBL/GenBank/DDBJ whole genome shotgun (WGS) entry which is preliminary data.</text>
</comment>
<dbReference type="SUPFAM" id="SSF55271">
    <property type="entry name" value="DNA repair protein MutS, domain I"/>
    <property type="match status" value="1"/>
</dbReference>
<dbReference type="RefSeq" id="WP_107866458.1">
    <property type="nucleotide sequence ID" value="NZ_QAON01000014.1"/>
</dbReference>
<sequence>MTNFDDHTPMMQQYLRIKADYTQALVFYRMGDFYELFFEDAHKAARLLDITLTHRGKTAGTPIPMAGVPFHAVEGYLAKLVKLGETVVICEQVGDPATSKGPVERKVVRILTPGTVTDEALLDAKQEALLLAVHVYQQHLGLAVLDISSGRFSLLGCELSPDALLAELARLNPAEILISEDSAILSWLDHRPVTKRQPWEFIYETAQHSLCQQFDVKDLQGFDCLHLPAAVIAAGALLQYAKETQKTALVHIQGLRVENASDFIYLDAATRRNLELSQTLAGEFQYSLAWVLDSCQTPMGSRLLRRWLHQPLRHIPTLLARQTAISALMTDYQYEHLQTHLQAIGDCERILARIALKTARPRDLSRLREVFAELPALQQKLALCQSEKVQQLAQAIGDFPALHHLLSGAIVENPPVVIRDGGVLAEGYDAELDELRALSTHAGDYLLQLENKEREATGISTLKIGYNRVSGYYIELTRAQADNAPAHFIRRQTLKNAERFITPELKAFEDKALSAASRALAREKYLYEQLLLELAKEIAPLQQMSMALAELDVLVALSQQADEGQWHAPQLVDHSYLDIQQGRHPVVERVLTQHPFTPNDTHLSPQQRMLIITGPNMGGKSTFMRQTALIVLLAHIGSFVPAQAATIGSIDRIFTRIGSADDLAGGRSTFMVEMTETANILQNATAQSLVLMDEVGRGTSTFDGLALAWAAAVHLIEKIKALTLFATHYFELTSLPEHYRGAANVHVAASDYGEHLVFLHQVQTGAASKSFGLQVAKLAGVPLVVIQAAQHKLHELEQSPLAKKAKNKPAPLQTGLFSEPMIIEKVVEKVRSKPSLVEQNLAALDVDNLTPRAALQHLYELQALLIKQADIKA</sequence>
<accession>A0A2T5IW67</accession>
<dbReference type="Pfam" id="PF05192">
    <property type="entry name" value="MutS_III"/>
    <property type="match status" value="1"/>
</dbReference>
<dbReference type="FunFam" id="3.40.1170.10:FF:000001">
    <property type="entry name" value="DNA mismatch repair protein MutS"/>
    <property type="match status" value="1"/>
</dbReference>
<evidence type="ECO:0000256" key="8">
    <source>
        <dbReference type="ARBA" id="ARBA00024647"/>
    </source>
</evidence>
<evidence type="ECO:0000256" key="6">
    <source>
        <dbReference type="ARBA" id="ARBA00023125"/>
    </source>
</evidence>
<dbReference type="FunFam" id="3.40.50.300:FF:000870">
    <property type="entry name" value="MutS protein homolog 4"/>
    <property type="match status" value="1"/>
</dbReference>
<dbReference type="SUPFAM" id="SSF52540">
    <property type="entry name" value="P-loop containing nucleoside triphosphate hydrolases"/>
    <property type="match status" value="1"/>
</dbReference>
<evidence type="ECO:0000256" key="9">
    <source>
        <dbReference type="HAMAP-Rule" id="MF_00096"/>
    </source>
</evidence>
<evidence type="ECO:0000256" key="3">
    <source>
        <dbReference type="ARBA" id="ARBA00022741"/>
    </source>
</evidence>
<dbReference type="NCBIfam" id="TIGR01070">
    <property type="entry name" value="mutS1"/>
    <property type="match status" value="1"/>
</dbReference>
<dbReference type="GO" id="GO:0003684">
    <property type="term" value="F:damaged DNA binding"/>
    <property type="evidence" value="ECO:0007669"/>
    <property type="project" value="UniProtKB-UniRule"/>
</dbReference>
<dbReference type="InterPro" id="IPR007860">
    <property type="entry name" value="DNA_mmatch_repair_MutS_con_dom"/>
</dbReference>
<proteinExistence type="inferred from homology"/>
<comment type="function">
    <text evidence="8 9">This protein is involved in the repair of mismatches in DNA. It is possible that it carries out the mismatch recognition step. This protein has a weak ATPase activity.</text>
</comment>
<dbReference type="SMART" id="SM00533">
    <property type="entry name" value="MUTSd"/>
    <property type="match status" value="1"/>
</dbReference>
<dbReference type="EMBL" id="QAON01000014">
    <property type="protein sequence ID" value="PTQ88154.1"/>
    <property type="molecule type" value="Genomic_DNA"/>
</dbReference>
<dbReference type="InterPro" id="IPR007695">
    <property type="entry name" value="DNA_mismatch_repair_MutS-lik_N"/>
</dbReference>
<evidence type="ECO:0000313" key="12">
    <source>
        <dbReference type="EMBL" id="PTQ88154.1"/>
    </source>
</evidence>
<dbReference type="InterPro" id="IPR007696">
    <property type="entry name" value="DNA_mismatch_repair_MutS_core"/>
</dbReference>
<dbReference type="Pfam" id="PF05190">
    <property type="entry name" value="MutS_IV"/>
    <property type="match status" value="1"/>
</dbReference>
<dbReference type="Gene3D" id="3.40.50.300">
    <property type="entry name" value="P-loop containing nucleotide triphosphate hydrolases"/>
    <property type="match status" value="1"/>
</dbReference>
<dbReference type="SUPFAM" id="SSF48334">
    <property type="entry name" value="DNA repair protein MutS, domain III"/>
    <property type="match status" value="1"/>
</dbReference>
<dbReference type="Gene3D" id="6.10.140.430">
    <property type="match status" value="1"/>
</dbReference>
<keyword evidence="3 9" id="KW-0547">Nucleotide-binding</keyword>
<dbReference type="OrthoDB" id="9802448at2"/>
<dbReference type="GO" id="GO:0140664">
    <property type="term" value="F:ATP-dependent DNA damage sensor activity"/>
    <property type="evidence" value="ECO:0007669"/>
    <property type="project" value="InterPro"/>
</dbReference>
<name>A0A2T5IW67_9GAMM</name>
<dbReference type="PIRSF" id="PIRSF037677">
    <property type="entry name" value="DNA_mis_repair_Msh6"/>
    <property type="match status" value="1"/>
</dbReference>
<dbReference type="NCBIfam" id="NF003810">
    <property type="entry name" value="PRK05399.1"/>
    <property type="match status" value="1"/>
</dbReference>
<dbReference type="Gene3D" id="3.40.1170.10">
    <property type="entry name" value="DNA repair protein MutS, domain I"/>
    <property type="match status" value="1"/>
</dbReference>
<dbReference type="InterPro" id="IPR005748">
    <property type="entry name" value="DNA_mismatch_repair_MutS"/>
</dbReference>
<protein>
    <recommendedName>
        <fullName evidence="2 9">DNA mismatch repair protein MutS</fullName>
    </recommendedName>
</protein>
<dbReference type="InterPro" id="IPR017261">
    <property type="entry name" value="DNA_mismatch_repair_MutS/MSH"/>
</dbReference>
<dbReference type="InterPro" id="IPR007861">
    <property type="entry name" value="DNA_mismatch_repair_MutS_clamp"/>
</dbReference>
<keyword evidence="6 9" id="KW-0238">DNA-binding</keyword>
<reference evidence="12 13" key="1">
    <citation type="submission" date="2018-04" db="EMBL/GenBank/DDBJ databases">
        <title>Genomic Encyclopedia of Archaeal and Bacterial Type Strains, Phase II (KMG-II): from individual species to whole genera.</title>
        <authorList>
            <person name="Goeker M."/>
        </authorList>
    </citation>
    <scope>NUCLEOTIDE SEQUENCE [LARGE SCALE GENOMIC DNA]</scope>
    <source>
        <strain evidence="12 13">DSM 5822</strain>
    </source>
</reference>